<dbReference type="GO" id="GO:0006606">
    <property type="term" value="P:protein import into nucleus"/>
    <property type="evidence" value="ECO:0007669"/>
    <property type="project" value="InterPro"/>
</dbReference>
<keyword evidence="6" id="KW-0653">Protein transport</keyword>
<dbReference type="OMA" id="PADCFFF"/>
<dbReference type="Pfam" id="PF03810">
    <property type="entry name" value="IBN_N"/>
    <property type="match status" value="1"/>
</dbReference>
<organism evidence="9">
    <name type="scientific">Trypanosoma vivax (strain Y486)</name>
    <dbReference type="NCBI Taxonomy" id="1055687"/>
    <lineage>
        <taxon>Eukaryota</taxon>
        <taxon>Discoba</taxon>
        <taxon>Euglenozoa</taxon>
        <taxon>Kinetoplastea</taxon>
        <taxon>Metakinetoplastina</taxon>
        <taxon>Trypanosomatida</taxon>
        <taxon>Trypanosomatidae</taxon>
        <taxon>Trypanosoma</taxon>
        <taxon>Duttonella</taxon>
    </lineage>
</organism>
<gene>
    <name evidence="9" type="ORF">TVY486_1002930</name>
</gene>
<evidence type="ECO:0000256" key="5">
    <source>
        <dbReference type="ARBA" id="ARBA00022737"/>
    </source>
</evidence>
<dbReference type="EMBL" id="HE573026">
    <property type="protein sequence ID" value="CCC51240.1"/>
    <property type="molecule type" value="Genomic_DNA"/>
</dbReference>
<evidence type="ECO:0000313" key="9">
    <source>
        <dbReference type="EMBL" id="CCC51240.1"/>
    </source>
</evidence>
<dbReference type="PANTHER" id="PTHR10527">
    <property type="entry name" value="IMPORTIN BETA"/>
    <property type="match status" value="1"/>
</dbReference>
<dbReference type="Pfam" id="PF25574">
    <property type="entry name" value="TPR_IMB1"/>
    <property type="match status" value="1"/>
</dbReference>
<dbReference type="VEuPathDB" id="TriTrypDB:TvY486_1002930"/>
<name>G0U5T9_TRYVY</name>
<evidence type="ECO:0000256" key="7">
    <source>
        <dbReference type="ARBA" id="ARBA00023242"/>
    </source>
</evidence>
<evidence type="ECO:0000259" key="8">
    <source>
        <dbReference type="PROSITE" id="PS50166"/>
    </source>
</evidence>
<dbReference type="GO" id="GO:0005737">
    <property type="term" value="C:cytoplasm"/>
    <property type="evidence" value="ECO:0007669"/>
    <property type="project" value="UniProtKB-SubCell"/>
</dbReference>
<reference evidence="9" key="1">
    <citation type="journal article" date="2012" name="Proc. Natl. Acad. Sci. U.S.A.">
        <title>Antigenic diversity is generated by distinct evolutionary mechanisms in African trypanosome species.</title>
        <authorList>
            <person name="Jackson A.P."/>
            <person name="Berry A."/>
            <person name="Aslett M."/>
            <person name="Allison H.C."/>
            <person name="Burton P."/>
            <person name="Vavrova-Anderson J."/>
            <person name="Brown R."/>
            <person name="Browne H."/>
            <person name="Corton N."/>
            <person name="Hauser H."/>
            <person name="Gamble J."/>
            <person name="Gilderthorp R."/>
            <person name="Marcello L."/>
            <person name="McQuillan J."/>
            <person name="Otto T.D."/>
            <person name="Quail M.A."/>
            <person name="Sanders M.J."/>
            <person name="van Tonder A."/>
            <person name="Ginger M.L."/>
            <person name="Field M.C."/>
            <person name="Barry J.D."/>
            <person name="Hertz-Fowler C."/>
            <person name="Berriman M."/>
        </authorList>
    </citation>
    <scope>NUCLEOTIDE SEQUENCE</scope>
    <source>
        <strain evidence="9">Y486</strain>
    </source>
</reference>
<dbReference type="GO" id="GO:0031267">
    <property type="term" value="F:small GTPase binding"/>
    <property type="evidence" value="ECO:0007669"/>
    <property type="project" value="InterPro"/>
</dbReference>
<keyword evidence="7" id="KW-0539">Nucleus</keyword>
<keyword evidence="5" id="KW-0677">Repeat</keyword>
<protein>
    <submittedName>
        <fullName evidence="9">Putative importin beta-1 subunit</fullName>
    </submittedName>
</protein>
<dbReference type="AlphaFoldDB" id="G0U5T9"/>
<evidence type="ECO:0000256" key="6">
    <source>
        <dbReference type="ARBA" id="ARBA00022927"/>
    </source>
</evidence>
<dbReference type="InterPro" id="IPR011989">
    <property type="entry name" value="ARM-like"/>
</dbReference>
<feature type="domain" description="Importin N-terminal" evidence="8">
    <location>
        <begin position="22"/>
        <end position="104"/>
    </location>
</feature>
<comment type="subcellular location">
    <subcellularLocation>
        <location evidence="2">Cytoplasm</location>
    </subcellularLocation>
    <subcellularLocation>
        <location evidence="1">Nucleus</location>
    </subcellularLocation>
</comment>
<keyword evidence="3" id="KW-0813">Transport</keyword>
<sequence length="862" mass="95212">MSGLSELMLALCSSDASIRIPAEQQVEQARQADLGGFLCALLEEFRDESKPSLARYMAGSLLKNSVAPNLRDASARRELELKWMALPPHLRFNVKQIVLSTLGSPKKEVQNVAANIVGNLSRIELPAGEWPDLMNILIGAAESGSEEHQEAALTAIGYVCEEGRDHEAVEKALVPYTNGILNAVVRGMNSGREEVRYYATNALCNAMEFIHDNMNQQQQRDLLIDALCITAKGSQNARTREKAMESLVKVADMYYSTLPNYIDRLHAITTSAIFGDEESVALQAMLFWTSICETEIDMKEEQDSRCVDYAMKGASMLVDICLKALVRQEEDQEEGDWNISIAGGKLLQSVALCIGNPIIDLVMPFIYSKIESSDWREKEAAAMAFGCILNGPDPVVIRDTVAQAVPGLLQYIRHEHRLVADTAGWVLSVVCSNFADVFLYCPPNLQQLMNIVTGILASEGTLAIRGCHIIHNLALTFSEETNQPTNELSPYLGDLLGVFLRIIDSGVDHNLRNVAQETLSALVDAAAVDCYQLLDRLAPELHKRMVYVLNARHHGQMGAIESIEMLGLLCGSLGSVAKTLQHLFVPHLAESMRIMLQILEIQKDTVLDECLVMLSAFAYGVKKELLPYIEAVIPYVVKALQCVNEIELATVAVCAVGDLALNVGTAFSHYTVAILDVLHSNLVNPAVDRTLKCTFINCLADIAVNTDDTYFGQYRDTFMQIVQLMFDQSRALNIEDNPSDEEFVMTLWESTGTFYSSVCQSMKESEDRLSPHLQNILNFTLHSATVAHSRGYMEVFTSVVTVIGDMSSVLTTAASKELVQQAKNALLTPQVWHIVELAMKCCEGNTEEALWTKKKLEALRAA</sequence>
<dbReference type="Pfam" id="PF13513">
    <property type="entry name" value="HEAT_EZ"/>
    <property type="match status" value="1"/>
</dbReference>
<accession>G0U5T9</accession>
<dbReference type="InterPro" id="IPR040122">
    <property type="entry name" value="Importin_beta"/>
</dbReference>
<evidence type="ECO:0000256" key="1">
    <source>
        <dbReference type="ARBA" id="ARBA00004123"/>
    </source>
</evidence>
<dbReference type="PROSITE" id="PS50166">
    <property type="entry name" value="IMPORTIN_B_NT"/>
    <property type="match status" value="1"/>
</dbReference>
<proteinExistence type="predicted"/>
<evidence type="ECO:0000256" key="2">
    <source>
        <dbReference type="ARBA" id="ARBA00004496"/>
    </source>
</evidence>
<dbReference type="SMART" id="SM00913">
    <property type="entry name" value="IBN_N"/>
    <property type="match status" value="1"/>
</dbReference>
<dbReference type="Pfam" id="PF25780">
    <property type="entry name" value="TPR_IPO5"/>
    <property type="match status" value="1"/>
</dbReference>
<dbReference type="SUPFAM" id="SSF48371">
    <property type="entry name" value="ARM repeat"/>
    <property type="match status" value="1"/>
</dbReference>
<keyword evidence="4" id="KW-0963">Cytoplasm</keyword>
<evidence type="ECO:0000256" key="3">
    <source>
        <dbReference type="ARBA" id="ARBA00022448"/>
    </source>
</evidence>
<dbReference type="Gene3D" id="1.25.10.10">
    <property type="entry name" value="Leucine-rich Repeat Variant"/>
    <property type="match status" value="1"/>
</dbReference>
<dbReference type="InterPro" id="IPR057672">
    <property type="entry name" value="TPR_IPO4/5"/>
</dbReference>
<evidence type="ECO:0000256" key="4">
    <source>
        <dbReference type="ARBA" id="ARBA00022490"/>
    </source>
</evidence>
<dbReference type="InterPro" id="IPR016024">
    <property type="entry name" value="ARM-type_fold"/>
</dbReference>
<dbReference type="InterPro" id="IPR058584">
    <property type="entry name" value="IMB1_TNPO1-like_TPR"/>
</dbReference>
<dbReference type="InterPro" id="IPR001494">
    <property type="entry name" value="Importin-beta_N"/>
</dbReference>